<organism evidence="6 7">
    <name type="scientific">Methylocaldum szegediense</name>
    <dbReference type="NCBI Taxonomy" id="73780"/>
    <lineage>
        <taxon>Bacteria</taxon>
        <taxon>Pseudomonadati</taxon>
        <taxon>Pseudomonadota</taxon>
        <taxon>Gammaproteobacteria</taxon>
        <taxon>Methylococcales</taxon>
        <taxon>Methylococcaceae</taxon>
        <taxon>Methylocaldum</taxon>
    </lineage>
</organism>
<evidence type="ECO:0000313" key="6">
    <source>
        <dbReference type="EMBL" id="CAI8758451.1"/>
    </source>
</evidence>
<evidence type="ECO:0000259" key="5">
    <source>
        <dbReference type="SMART" id="SM01350"/>
    </source>
</evidence>
<dbReference type="InterPro" id="IPR004849">
    <property type="entry name" value="6DGDH_YqeC"/>
</dbReference>
<dbReference type="Proteomes" id="UP001162030">
    <property type="component" value="Chromosome"/>
</dbReference>
<evidence type="ECO:0000313" key="7">
    <source>
        <dbReference type="Proteomes" id="UP001162030"/>
    </source>
</evidence>
<proteinExistence type="inferred from homology"/>
<protein>
    <submittedName>
        <fullName evidence="6">6-phosphogluconate dehydrogenase, NAD(+)-dependent, decarboxylating</fullName>
        <ecNumber evidence="6">1.1.1.343</ecNumber>
    </submittedName>
</protein>
<keyword evidence="4" id="KW-0311">Gluconate utilization</keyword>
<keyword evidence="7" id="KW-1185">Reference proteome</keyword>
<dbReference type="EC" id="1.1.1.343" evidence="6"/>
<dbReference type="Gene3D" id="3.40.50.720">
    <property type="entry name" value="NAD(P)-binding Rossmann-like Domain"/>
    <property type="match status" value="1"/>
</dbReference>
<dbReference type="InterPro" id="IPR008927">
    <property type="entry name" value="6-PGluconate_DH-like_C_sf"/>
</dbReference>
<gene>
    <name evidence="6" type="ORF">MSZNOR_0793</name>
</gene>
<dbReference type="NCBIfam" id="NF007161">
    <property type="entry name" value="PRK09599.1"/>
    <property type="match status" value="1"/>
</dbReference>
<dbReference type="PROSITE" id="PS00895">
    <property type="entry name" value="3_HYDROXYISOBUT_DH"/>
    <property type="match status" value="1"/>
</dbReference>
<dbReference type="GO" id="GO:0016491">
    <property type="term" value="F:oxidoreductase activity"/>
    <property type="evidence" value="ECO:0007669"/>
    <property type="project" value="UniProtKB-KW"/>
</dbReference>
<sequence>MPDLPNAEASLGASVPLLLDRKGGLPVQIGMIGLGRMGANMVRRLMRGHHTCVVWDRARQPIDALSEEGAVAAESLQDLVAKLLQPRIVWLMIPAGFVDAAIDELSPQLENGDILVDGGNSHYRDSMDRARRLKPRGIHYLDVGVSGGVWGLDRGYCLMIGGEEEPVRRLDPIFKSLAPPHEAASRTLERQNTGLTSAEQGYLHCGPTGAGHFVKMVHNGIEYGLMAAYAEGFNILKNAGIGSEHRTQDAETAPLRDPEYYRFDFDLPEIAELWRRGSVVRSWLLDLAASALLQSPDLEKFSEHVADSGEGRWTIHAAVDEGVPAPVLSAALFQRFSSRERDMFADKFLSALRWQFGGHRENS</sequence>
<dbReference type="EMBL" id="OX458333">
    <property type="protein sequence ID" value="CAI8758451.1"/>
    <property type="molecule type" value="Genomic_DNA"/>
</dbReference>
<evidence type="ECO:0000256" key="2">
    <source>
        <dbReference type="ARBA" id="ARBA00008419"/>
    </source>
</evidence>
<reference evidence="6 7" key="1">
    <citation type="submission" date="2023-03" db="EMBL/GenBank/DDBJ databases">
        <authorList>
            <person name="Pearce D."/>
        </authorList>
    </citation>
    <scope>NUCLEOTIDE SEQUENCE [LARGE SCALE GENOMIC DNA]</scope>
    <source>
        <strain evidence="6">Msz</strain>
    </source>
</reference>
<dbReference type="InterPro" id="IPR006114">
    <property type="entry name" value="6PGDH_C"/>
</dbReference>
<dbReference type="InterPro" id="IPR006115">
    <property type="entry name" value="6PGDH_NADP-bd"/>
</dbReference>
<dbReference type="InterPro" id="IPR006183">
    <property type="entry name" value="Pgluconate_DH"/>
</dbReference>
<name>A0ABM9HXT6_9GAMM</name>
<evidence type="ECO:0000256" key="3">
    <source>
        <dbReference type="ARBA" id="ARBA00023002"/>
    </source>
</evidence>
<dbReference type="PANTHER" id="PTHR11811">
    <property type="entry name" value="6-PHOSPHOGLUCONATE DEHYDROGENASE"/>
    <property type="match status" value="1"/>
</dbReference>
<keyword evidence="3 6" id="KW-0560">Oxidoreductase</keyword>
<dbReference type="Pfam" id="PF00393">
    <property type="entry name" value="6PGD"/>
    <property type="match status" value="1"/>
</dbReference>
<evidence type="ECO:0000256" key="1">
    <source>
        <dbReference type="ARBA" id="ARBA00004959"/>
    </source>
</evidence>
<dbReference type="RefSeq" id="WP_235726707.1">
    <property type="nucleotide sequence ID" value="NZ_OX458333.1"/>
</dbReference>
<dbReference type="NCBIfam" id="TIGR00872">
    <property type="entry name" value="gnd_rel"/>
    <property type="match status" value="1"/>
</dbReference>
<comment type="similarity">
    <text evidence="2">Belongs to the 6-phosphogluconate dehydrogenase family.</text>
</comment>
<dbReference type="SUPFAM" id="SSF48179">
    <property type="entry name" value="6-phosphogluconate dehydrogenase C-terminal domain-like"/>
    <property type="match status" value="1"/>
</dbReference>
<dbReference type="InterPro" id="IPR036291">
    <property type="entry name" value="NAD(P)-bd_dom_sf"/>
</dbReference>
<feature type="domain" description="6-phosphogluconate dehydrogenase C-terminal" evidence="5">
    <location>
        <begin position="211"/>
        <end position="361"/>
    </location>
</feature>
<evidence type="ECO:0000256" key="4">
    <source>
        <dbReference type="ARBA" id="ARBA00023064"/>
    </source>
</evidence>
<dbReference type="Gene3D" id="1.10.1040.10">
    <property type="entry name" value="N-(1-d-carboxylethyl)-l-norvaline Dehydrogenase, domain 2"/>
    <property type="match status" value="1"/>
</dbReference>
<accession>A0ABM9HXT6</accession>
<dbReference type="InterPro" id="IPR013328">
    <property type="entry name" value="6PGD_dom2"/>
</dbReference>
<dbReference type="Pfam" id="PF03446">
    <property type="entry name" value="NAD_binding_2"/>
    <property type="match status" value="1"/>
</dbReference>
<comment type="pathway">
    <text evidence="1">Carbohydrate degradation; pentose phosphate pathway.</text>
</comment>
<dbReference type="InterPro" id="IPR002204">
    <property type="entry name" value="3-OH-isobutyrate_DH-rel_CS"/>
</dbReference>
<dbReference type="SMART" id="SM01350">
    <property type="entry name" value="6PGD"/>
    <property type="match status" value="1"/>
</dbReference>
<dbReference type="SUPFAM" id="SSF51735">
    <property type="entry name" value="NAD(P)-binding Rossmann-fold domains"/>
    <property type="match status" value="1"/>
</dbReference>